<evidence type="ECO:0000313" key="1">
    <source>
        <dbReference type="EMBL" id="TGX45619.1"/>
    </source>
</evidence>
<name>A0A4S1WQJ4_9SPHN</name>
<reference evidence="1 2" key="1">
    <citation type="submission" date="2019-04" db="EMBL/GenBank/DDBJ databases">
        <title>Sphingomonas psychrotolerans sp. nov., isolated from soil in the Tianshan Mountains, Xinjiang, China.</title>
        <authorList>
            <person name="Luo Y."/>
            <person name="Sheng H."/>
        </authorList>
    </citation>
    <scope>NUCLEOTIDE SEQUENCE [LARGE SCALE GENOMIC DNA]</scope>
    <source>
        <strain evidence="1 2">KIS18-15</strain>
    </source>
</reference>
<accession>A0A4S1WQJ4</accession>
<dbReference type="Proteomes" id="UP000309848">
    <property type="component" value="Unassembled WGS sequence"/>
</dbReference>
<organism evidence="1 2">
    <name type="scientific">Sphingomonas naasensis</name>
    <dbReference type="NCBI Taxonomy" id="1344951"/>
    <lineage>
        <taxon>Bacteria</taxon>
        <taxon>Pseudomonadati</taxon>
        <taxon>Pseudomonadota</taxon>
        <taxon>Alphaproteobacteria</taxon>
        <taxon>Sphingomonadales</taxon>
        <taxon>Sphingomonadaceae</taxon>
        <taxon>Sphingomonas</taxon>
    </lineage>
</organism>
<dbReference type="RefSeq" id="WP_135983149.1">
    <property type="nucleotide sequence ID" value="NZ_JAASQM010000001.1"/>
</dbReference>
<evidence type="ECO:0000313" key="2">
    <source>
        <dbReference type="Proteomes" id="UP000309848"/>
    </source>
</evidence>
<gene>
    <name evidence="1" type="ORF">E5A74_00090</name>
</gene>
<proteinExistence type="predicted"/>
<dbReference type="EMBL" id="SRXU01000001">
    <property type="protein sequence ID" value="TGX45619.1"/>
    <property type="molecule type" value="Genomic_DNA"/>
</dbReference>
<evidence type="ECO:0008006" key="3">
    <source>
        <dbReference type="Google" id="ProtNLM"/>
    </source>
</evidence>
<sequence>MTETAPATRMPILFEAIVRTLCIEATYNGGHVLLAPHVAFTRHGEVYIGATTIERDGQPPREEKIGLFKLTGLGAFALTERSFVPSATFDPADERFAAETLLAVERPAA</sequence>
<dbReference type="OrthoDB" id="7428487at2"/>
<keyword evidence="2" id="KW-1185">Reference proteome</keyword>
<dbReference type="AlphaFoldDB" id="A0A4S1WQJ4"/>
<protein>
    <recommendedName>
        <fullName evidence="3">WYL domain-containing protein</fullName>
    </recommendedName>
</protein>
<comment type="caution">
    <text evidence="1">The sequence shown here is derived from an EMBL/GenBank/DDBJ whole genome shotgun (WGS) entry which is preliminary data.</text>
</comment>